<dbReference type="Pfam" id="PF01916">
    <property type="entry name" value="DS"/>
    <property type="match status" value="1"/>
</dbReference>
<proteinExistence type="inferred from homology"/>
<dbReference type="EMBL" id="CP042905">
    <property type="protein sequence ID" value="QEE16906.1"/>
    <property type="molecule type" value="Genomic_DNA"/>
</dbReference>
<reference evidence="3 4" key="2">
    <citation type="journal article" date="2024" name="Int. J. Syst. Evol. Microbiol.">
        <title>Promethearchaeum syntrophicum gen. nov., sp. nov., an anaerobic, obligately syntrophic archaeon, the first isolate of the lineage 'Asgard' archaea, and proposal of the new archaeal phylum Promethearchaeota phyl. nov. and kingdom Promethearchaeati regn. nov.</title>
        <authorList>
            <person name="Imachi H."/>
            <person name="Nobu M.K."/>
            <person name="Kato S."/>
            <person name="Takaki Y."/>
            <person name="Miyazaki M."/>
            <person name="Miyata M."/>
            <person name="Ogawara M."/>
            <person name="Saito Y."/>
            <person name="Sakai S."/>
            <person name="Tahara Y.O."/>
            <person name="Takano Y."/>
            <person name="Tasumi E."/>
            <person name="Uematsu K."/>
            <person name="Yoshimura T."/>
            <person name="Itoh T."/>
            <person name="Ohkuma M."/>
            <person name="Takai K."/>
        </authorList>
    </citation>
    <scope>NUCLEOTIDE SEQUENCE [LARGE SCALE GENOMIC DNA]</scope>
    <source>
        <strain evidence="3 4">MK-D1</strain>
    </source>
</reference>
<evidence type="ECO:0000313" key="3">
    <source>
        <dbReference type="EMBL" id="QEE16906.1"/>
    </source>
</evidence>
<dbReference type="InterPro" id="IPR036982">
    <property type="entry name" value="Deoxyhypusine_synthase_sf"/>
</dbReference>
<name>A0A5B9DDV4_9ARCH</name>
<accession>A0A5B9DDV4</accession>
<evidence type="ECO:0000313" key="4">
    <source>
        <dbReference type="Proteomes" id="UP000321408"/>
    </source>
</evidence>
<sequence>MKEIEDTKNYRPIEQIDVSASQDIVELMDKFNNMGFNAKRLAQACQIYENMCKEKECVKFFSLSGALVPVGLQKVIYDFIKEGFIDVLVTTGANLTHDVGEALGDHHLQGFSSDDIKIDSHLHEEHLNRIFDVFMPNKIYENMEDWIHSFKIDHKASVKETLWALGAKLPKESHSILQICSEKKIPIYCPAFTDSGLGMQLSFAYPSMNLNQFEDLQEMINKAWDTKVAGVFIAGGGVPKNFIFQALQFSPNSGKYVVQVTTDAQVSAGGLSSASLSEAISWGKVAANGKSETVQVHMDCTIALPIILAFLKQKKQLGII</sequence>
<dbReference type="Gene3D" id="3.40.910.10">
    <property type="entry name" value="Deoxyhypusine synthase"/>
    <property type="match status" value="1"/>
</dbReference>
<protein>
    <submittedName>
        <fullName evidence="3">Deoxyhypusine synthase family protein</fullName>
    </submittedName>
</protein>
<keyword evidence="4" id="KW-1185">Reference proteome</keyword>
<dbReference type="GeneID" id="41330716"/>
<evidence type="ECO:0000256" key="1">
    <source>
        <dbReference type="ARBA" id="ARBA00009892"/>
    </source>
</evidence>
<dbReference type="SUPFAM" id="SSF52467">
    <property type="entry name" value="DHS-like NAD/FAD-binding domain"/>
    <property type="match status" value="1"/>
</dbReference>
<keyword evidence="2" id="KW-0808">Transferase</keyword>
<dbReference type="GO" id="GO:0034038">
    <property type="term" value="F:deoxyhypusine synthase activity"/>
    <property type="evidence" value="ECO:0007669"/>
    <property type="project" value="TreeGrafter"/>
</dbReference>
<dbReference type="AlphaFoldDB" id="A0A5B9DDV4"/>
<dbReference type="PANTHER" id="PTHR11703:SF2">
    <property type="entry name" value="DEOXYHYPUSINE SYNTHASE-LIKE PROTEIN"/>
    <property type="match status" value="1"/>
</dbReference>
<dbReference type="InterPro" id="IPR002773">
    <property type="entry name" value="Deoxyhypusine_synthase"/>
</dbReference>
<dbReference type="PANTHER" id="PTHR11703">
    <property type="entry name" value="DEOXYHYPUSINE SYNTHASE"/>
    <property type="match status" value="1"/>
</dbReference>
<evidence type="ECO:0000256" key="2">
    <source>
        <dbReference type="ARBA" id="ARBA00022679"/>
    </source>
</evidence>
<reference evidence="3 4" key="1">
    <citation type="journal article" date="2020" name="Nature">
        <title>Isolation of an archaeon at the prokaryote-eukaryote interface.</title>
        <authorList>
            <person name="Imachi H."/>
            <person name="Nobu M.K."/>
            <person name="Nakahara N."/>
            <person name="Morono Y."/>
            <person name="Ogawara M."/>
            <person name="Takaki Y."/>
            <person name="Takano Y."/>
            <person name="Uematsu K."/>
            <person name="Ikuta T."/>
            <person name="Ito M."/>
            <person name="Matsui Y."/>
            <person name="Miyazaki M."/>
            <person name="Murata K."/>
            <person name="Saito Y."/>
            <person name="Sakai S."/>
            <person name="Song C."/>
            <person name="Tasumi E."/>
            <person name="Yamanaka Y."/>
            <person name="Yamaguchi T."/>
            <person name="Kamagata Y."/>
            <person name="Tamaki H."/>
            <person name="Takai K."/>
        </authorList>
    </citation>
    <scope>NUCLEOTIDE SEQUENCE [LARGE SCALE GENOMIC DNA]</scope>
    <source>
        <strain evidence="3 4">MK-D1</strain>
    </source>
</reference>
<dbReference type="GO" id="GO:0005737">
    <property type="term" value="C:cytoplasm"/>
    <property type="evidence" value="ECO:0007669"/>
    <property type="project" value="TreeGrafter"/>
</dbReference>
<dbReference type="Proteomes" id="UP000321408">
    <property type="component" value="Chromosome"/>
</dbReference>
<dbReference type="RefSeq" id="WP_147663832.1">
    <property type="nucleotide sequence ID" value="NZ_CP042905.2"/>
</dbReference>
<organism evidence="3 4">
    <name type="scientific">Promethearchaeum syntrophicum</name>
    <dbReference type="NCBI Taxonomy" id="2594042"/>
    <lineage>
        <taxon>Archaea</taxon>
        <taxon>Promethearchaeati</taxon>
        <taxon>Promethearchaeota</taxon>
        <taxon>Promethearchaeia</taxon>
        <taxon>Promethearchaeales</taxon>
        <taxon>Promethearchaeaceae</taxon>
        <taxon>Promethearchaeum</taxon>
    </lineage>
</organism>
<comment type="similarity">
    <text evidence="1">Belongs to the deoxyhypusine synthase family.</text>
</comment>
<gene>
    <name evidence="3" type="ORF">DSAG12_02736</name>
</gene>
<dbReference type="KEGG" id="psyt:DSAG12_02736"/>
<dbReference type="OrthoDB" id="17730at2157"/>
<dbReference type="InterPro" id="IPR029035">
    <property type="entry name" value="DHS-like_NAD/FAD-binding_dom"/>
</dbReference>